<evidence type="ECO:0008006" key="3">
    <source>
        <dbReference type="Google" id="ProtNLM"/>
    </source>
</evidence>
<sequence length="126" mass="13422">MPTFRIIVIGAGQTGTPLLRQLLSAPFVQVLGVADLDLSLPGIALARSHGVPVHQDYMDILQQHGATADIVIDVTGQAPVREALRKHMVDSGNQKTVILHERIALLMMSLSAGALVPSRHGDVAYA</sequence>
<dbReference type="Proteomes" id="UP000199317">
    <property type="component" value="Unassembled WGS sequence"/>
</dbReference>
<dbReference type="AlphaFoldDB" id="A0A1H0T7Q8"/>
<dbReference type="InterPro" id="IPR036291">
    <property type="entry name" value="NAD(P)-bd_dom_sf"/>
</dbReference>
<dbReference type="OrthoDB" id="9810660at2"/>
<reference evidence="2" key="1">
    <citation type="submission" date="2016-10" db="EMBL/GenBank/DDBJ databases">
        <authorList>
            <person name="Varghese N."/>
            <person name="Submissions S."/>
        </authorList>
    </citation>
    <scope>NUCLEOTIDE SEQUENCE [LARGE SCALE GENOMIC DNA]</scope>
    <source>
        <strain evidence="2">DSM 17101</strain>
    </source>
</reference>
<gene>
    <name evidence="1" type="ORF">SAMN04489708_11464</name>
</gene>
<evidence type="ECO:0000313" key="2">
    <source>
        <dbReference type="Proteomes" id="UP000199317"/>
    </source>
</evidence>
<accession>A0A1H0T7Q8</accession>
<evidence type="ECO:0000313" key="1">
    <source>
        <dbReference type="EMBL" id="SDP50059.1"/>
    </source>
</evidence>
<dbReference type="SUPFAM" id="SSF51735">
    <property type="entry name" value="NAD(P)-binding Rossmann-fold domains"/>
    <property type="match status" value="1"/>
</dbReference>
<dbReference type="Gene3D" id="3.40.50.720">
    <property type="entry name" value="NAD(P)-binding Rossmann-like Domain"/>
    <property type="match status" value="1"/>
</dbReference>
<dbReference type="EMBL" id="FNJL01000014">
    <property type="protein sequence ID" value="SDP50059.1"/>
    <property type="molecule type" value="Genomic_DNA"/>
</dbReference>
<keyword evidence="2" id="KW-1185">Reference proteome</keyword>
<protein>
    <recommendedName>
        <fullName evidence="3">Oxidoreductase</fullName>
    </recommendedName>
</protein>
<name>A0A1H0T7Q8_9BURK</name>
<proteinExistence type="predicted"/>
<organism evidence="1 2">
    <name type="scientific">Paracidovorax cattleyae</name>
    <dbReference type="NCBI Taxonomy" id="80868"/>
    <lineage>
        <taxon>Bacteria</taxon>
        <taxon>Pseudomonadati</taxon>
        <taxon>Pseudomonadota</taxon>
        <taxon>Betaproteobacteria</taxon>
        <taxon>Burkholderiales</taxon>
        <taxon>Comamonadaceae</taxon>
        <taxon>Paracidovorax</taxon>
    </lineage>
</organism>
<dbReference type="RefSeq" id="WP_092834925.1">
    <property type="nucleotide sequence ID" value="NZ_CP028290.1"/>
</dbReference>